<accession>A0A133L3T2</accession>
<protein>
    <submittedName>
        <fullName evidence="1">Uncharacterized protein</fullName>
    </submittedName>
</protein>
<organism evidence="1 2">
    <name type="scientific">Heyndrickxia coagulans</name>
    <name type="common">Weizmannia coagulans</name>
    <dbReference type="NCBI Taxonomy" id="1398"/>
    <lineage>
        <taxon>Bacteria</taxon>
        <taxon>Bacillati</taxon>
        <taxon>Bacillota</taxon>
        <taxon>Bacilli</taxon>
        <taxon>Bacillales</taxon>
        <taxon>Bacillaceae</taxon>
        <taxon>Heyndrickxia</taxon>
    </lineage>
</organism>
<comment type="caution">
    <text evidence="1">The sequence shown here is derived from an EMBL/GenBank/DDBJ whole genome shotgun (WGS) entry which is preliminary data.</text>
</comment>
<dbReference type="AlphaFoldDB" id="A0A133L3T2"/>
<dbReference type="EMBL" id="LRPN01000002">
    <property type="protein sequence ID" value="KWZ86466.1"/>
    <property type="molecule type" value="Genomic_DNA"/>
</dbReference>
<proteinExistence type="predicted"/>
<gene>
    <name evidence="1" type="ORF">HMPREF3213_00097</name>
</gene>
<sequence>MNCIIKKVQGAGVKDRRPLLTRGADFGQTGCFLFHSAPFGRVRREADQYGNREWILLLEWNLLDGYGEKQSAYCGLKQEPGTILGTPYR</sequence>
<name>A0A133L3T2_HEYCO</name>
<evidence type="ECO:0000313" key="2">
    <source>
        <dbReference type="Proteomes" id="UP000070376"/>
    </source>
</evidence>
<dbReference type="Proteomes" id="UP000070376">
    <property type="component" value="Unassembled WGS sequence"/>
</dbReference>
<evidence type="ECO:0000313" key="1">
    <source>
        <dbReference type="EMBL" id="KWZ86466.1"/>
    </source>
</evidence>
<dbReference type="PATRIC" id="fig|1398.23.peg.1543"/>
<reference evidence="2" key="1">
    <citation type="submission" date="2016-01" db="EMBL/GenBank/DDBJ databases">
        <authorList>
            <person name="Mitreva M."/>
            <person name="Pepin K.H."/>
            <person name="Mihindukulasuriya K.A."/>
            <person name="Fulton R."/>
            <person name="Fronick C."/>
            <person name="O'Laughlin M."/>
            <person name="Miner T."/>
            <person name="Herter B."/>
            <person name="Rosa B.A."/>
            <person name="Cordes M."/>
            <person name="Tomlinson C."/>
            <person name="Wollam A."/>
            <person name="Palsikar V.B."/>
            <person name="Mardis E.R."/>
            <person name="Wilson R.K."/>
        </authorList>
    </citation>
    <scope>NUCLEOTIDE SEQUENCE [LARGE SCALE GENOMIC DNA]</scope>
    <source>
        <strain evidence="2">GED7749B</strain>
    </source>
</reference>